<evidence type="ECO:0000256" key="2">
    <source>
        <dbReference type="ARBA" id="ARBA00022692"/>
    </source>
</evidence>
<evidence type="ECO:0000313" key="8">
    <source>
        <dbReference type="Proteomes" id="UP001474421"/>
    </source>
</evidence>
<evidence type="ECO:0000256" key="1">
    <source>
        <dbReference type="ARBA" id="ARBA00004370"/>
    </source>
</evidence>
<evidence type="ECO:0000259" key="6">
    <source>
        <dbReference type="Pfam" id="PF13908"/>
    </source>
</evidence>
<sequence length="485" mass="54428">MSLPRKEAVNLTKAAVSAVMGSFSNGPLVLLCLLIAGSAKIYSTEEKLKAIIVKDENNGLLAHPKGLREIWRNNNFRVFEMDCEHGFKALGNVVVKGSSQLPDRHSYRCVNETILVRGKLHPIWEEIGNVNRTNIGAWGVARDPDVAPGGIHMWTFIFGNNHNIHTKSVYTFNQNKVMNYKYTAIHLMKKNDNVCAGLESTQTTGSPLITHIPASTVSLRLHITDPSKFCDDKPDAGPAAPTAGLESHRDLRFPSWEKRRRPPPTRIRFLRARPFPQRPPGVWKPFRRMAMGSWAVVWTVLCSLVAATLVSADEDCKWYIDRNGSWHRGIDCNFPSFCCGDCYHRFCCFDFRNLLTERQQKHCMTFGPRTIAGIASAVILFVAIVATIVCCFLCSCCYLYQRRHHMQTPYQGQEIPLSGYPDQPPDPYHVDPKAGPAFHPGYAPVFPYPPTVPAAQYPLYPPGPPYYNPSAPPPYIPPQHTQPTT</sequence>
<dbReference type="AlphaFoldDB" id="A0AAW1BRB5"/>
<evidence type="ECO:0000313" key="7">
    <source>
        <dbReference type="EMBL" id="KAK9404644.1"/>
    </source>
</evidence>
<gene>
    <name evidence="7" type="ORF">NXF25_009471</name>
</gene>
<keyword evidence="4 5" id="KW-0472">Membrane</keyword>
<proteinExistence type="predicted"/>
<dbReference type="InterPro" id="IPR053891">
    <property type="entry name" value="Shisa_N"/>
</dbReference>
<dbReference type="Pfam" id="PF13908">
    <property type="entry name" value="Shisa_N"/>
    <property type="match status" value="1"/>
</dbReference>
<dbReference type="GO" id="GO:0016020">
    <property type="term" value="C:membrane"/>
    <property type="evidence" value="ECO:0007669"/>
    <property type="project" value="UniProtKB-SubCell"/>
</dbReference>
<feature type="transmembrane region" description="Helical" evidence="5">
    <location>
        <begin position="294"/>
        <end position="312"/>
    </location>
</feature>
<protein>
    <submittedName>
        <fullName evidence="7">Protein shisa-4</fullName>
    </submittedName>
</protein>
<keyword evidence="3 5" id="KW-1133">Transmembrane helix</keyword>
<evidence type="ECO:0000256" key="4">
    <source>
        <dbReference type="ARBA" id="ARBA00023136"/>
    </source>
</evidence>
<feature type="transmembrane region" description="Helical" evidence="5">
    <location>
        <begin position="15"/>
        <end position="39"/>
    </location>
</feature>
<dbReference type="EMBL" id="JAOTOJ010000003">
    <property type="protein sequence ID" value="KAK9404644.1"/>
    <property type="molecule type" value="Genomic_DNA"/>
</dbReference>
<feature type="domain" description="Shisa N-terminal" evidence="6">
    <location>
        <begin position="314"/>
        <end position="364"/>
    </location>
</feature>
<dbReference type="PANTHER" id="PTHR31395">
    <property type="entry name" value="SHISA"/>
    <property type="match status" value="1"/>
</dbReference>
<feature type="transmembrane region" description="Helical" evidence="5">
    <location>
        <begin position="374"/>
        <end position="400"/>
    </location>
</feature>
<reference evidence="7 8" key="1">
    <citation type="journal article" date="2024" name="Proc. Natl. Acad. Sci. U.S.A.">
        <title>The genetic regulatory architecture and epigenomic basis for age-related changes in rattlesnake venom.</title>
        <authorList>
            <person name="Hogan M.P."/>
            <person name="Holding M.L."/>
            <person name="Nystrom G.S."/>
            <person name="Colston T.J."/>
            <person name="Bartlett D.A."/>
            <person name="Mason A.J."/>
            <person name="Ellsworth S.A."/>
            <person name="Rautsaw R.M."/>
            <person name="Lawrence K.C."/>
            <person name="Strickland J.L."/>
            <person name="He B."/>
            <person name="Fraser P."/>
            <person name="Margres M.J."/>
            <person name="Gilbert D.M."/>
            <person name="Gibbs H.L."/>
            <person name="Parkinson C.L."/>
            <person name="Rokyta D.R."/>
        </authorList>
    </citation>
    <scope>NUCLEOTIDE SEQUENCE [LARGE SCALE GENOMIC DNA]</scope>
    <source>
        <strain evidence="7">DRR0105</strain>
    </source>
</reference>
<evidence type="ECO:0000256" key="5">
    <source>
        <dbReference type="SAM" id="Phobius"/>
    </source>
</evidence>
<keyword evidence="2 5" id="KW-0812">Transmembrane</keyword>
<keyword evidence="8" id="KW-1185">Reference proteome</keyword>
<name>A0AAW1BRB5_CROAD</name>
<accession>A0AAW1BRB5</accession>
<comment type="subcellular location">
    <subcellularLocation>
        <location evidence="1">Membrane</location>
    </subcellularLocation>
</comment>
<dbReference type="InterPro" id="IPR026910">
    <property type="entry name" value="Shisa"/>
</dbReference>
<dbReference type="Proteomes" id="UP001474421">
    <property type="component" value="Unassembled WGS sequence"/>
</dbReference>
<evidence type="ECO:0000256" key="3">
    <source>
        <dbReference type="ARBA" id="ARBA00022989"/>
    </source>
</evidence>
<comment type="caution">
    <text evidence="7">The sequence shown here is derived from an EMBL/GenBank/DDBJ whole genome shotgun (WGS) entry which is preliminary data.</text>
</comment>
<dbReference type="PANTHER" id="PTHR31395:SF5">
    <property type="entry name" value="PROTEIN SHISA-4"/>
    <property type="match status" value="1"/>
</dbReference>
<organism evidence="7 8">
    <name type="scientific">Crotalus adamanteus</name>
    <name type="common">Eastern diamondback rattlesnake</name>
    <dbReference type="NCBI Taxonomy" id="8729"/>
    <lineage>
        <taxon>Eukaryota</taxon>
        <taxon>Metazoa</taxon>
        <taxon>Chordata</taxon>
        <taxon>Craniata</taxon>
        <taxon>Vertebrata</taxon>
        <taxon>Euteleostomi</taxon>
        <taxon>Lepidosauria</taxon>
        <taxon>Squamata</taxon>
        <taxon>Bifurcata</taxon>
        <taxon>Unidentata</taxon>
        <taxon>Episquamata</taxon>
        <taxon>Toxicofera</taxon>
        <taxon>Serpentes</taxon>
        <taxon>Colubroidea</taxon>
        <taxon>Viperidae</taxon>
        <taxon>Crotalinae</taxon>
        <taxon>Crotalus</taxon>
    </lineage>
</organism>